<dbReference type="EMBL" id="CP031311">
    <property type="protein sequence ID" value="QCC46764.1"/>
    <property type="molecule type" value="Genomic_DNA"/>
</dbReference>
<dbReference type="Proteomes" id="UP000296733">
    <property type="component" value="Chromosome"/>
</dbReference>
<proteinExistence type="predicted"/>
<protein>
    <submittedName>
        <fullName evidence="4">Glyoxalase family protein</fullName>
    </submittedName>
    <submittedName>
        <fullName evidence="3">Ring-cleaving dioxygenase</fullName>
    </submittedName>
</protein>
<gene>
    <name evidence="3" type="ORF">DV707_03255</name>
    <name evidence="4" type="ORF">SAMN04488133_0905</name>
</gene>
<dbReference type="Proteomes" id="UP000236740">
    <property type="component" value="Unassembled WGS sequence"/>
</dbReference>
<organism evidence="4 5">
    <name type="scientific">Halobellus limi</name>
    <dbReference type="NCBI Taxonomy" id="699433"/>
    <lineage>
        <taxon>Archaea</taxon>
        <taxon>Methanobacteriati</taxon>
        <taxon>Methanobacteriota</taxon>
        <taxon>Stenosarchaea group</taxon>
        <taxon>Halobacteria</taxon>
        <taxon>Halobacteriales</taxon>
        <taxon>Haloferacaceae</taxon>
        <taxon>Halobellus</taxon>
    </lineage>
</organism>
<name>A0A1H5VBP1_9EURY</name>
<dbReference type="GO" id="GO:0051213">
    <property type="term" value="F:dioxygenase activity"/>
    <property type="evidence" value="ECO:0007669"/>
    <property type="project" value="UniProtKB-KW"/>
</dbReference>
<keyword evidence="3" id="KW-0560">Oxidoreductase</keyword>
<dbReference type="KEGG" id="hlm:DV707_03255"/>
<dbReference type="InterPro" id="IPR029068">
    <property type="entry name" value="Glyas_Bleomycin-R_OHBP_Dase"/>
</dbReference>
<keyword evidence="3" id="KW-0223">Dioxygenase</keyword>
<dbReference type="PANTHER" id="PTHR36110">
    <property type="entry name" value="RING-CLEAVING DIOXYGENASE MHQE-RELATED"/>
    <property type="match status" value="1"/>
</dbReference>
<dbReference type="PANTHER" id="PTHR36110:SF2">
    <property type="entry name" value="RING-CLEAVING DIOXYGENASE MHQE-RELATED"/>
    <property type="match status" value="1"/>
</dbReference>
<dbReference type="Gene3D" id="3.10.180.10">
    <property type="entry name" value="2,3-Dihydroxybiphenyl 1,2-Dioxygenase, domain 1"/>
    <property type="match status" value="2"/>
</dbReference>
<accession>A0A1H5VBP1</accession>
<evidence type="ECO:0000313" key="6">
    <source>
        <dbReference type="Proteomes" id="UP000296733"/>
    </source>
</evidence>
<dbReference type="InterPro" id="IPR037523">
    <property type="entry name" value="VOC_core"/>
</dbReference>
<feature type="domain" description="VOC" evidence="2">
    <location>
        <begin position="5"/>
        <end position="130"/>
    </location>
</feature>
<dbReference type="InterPro" id="IPR004360">
    <property type="entry name" value="Glyas_Fos-R_dOase_dom"/>
</dbReference>
<dbReference type="PROSITE" id="PS51819">
    <property type="entry name" value="VOC"/>
    <property type="match status" value="2"/>
</dbReference>
<dbReference type="EMBL" id="FNVN01000001">
    <property type="protein sequence ID" value="SEF84526.1"/>
    <property type="molecule type" value="Genomic_DNA"/>
</dbReference>
<dbReference type="AlphaFoldDB" id="A0A1H5VBP1"/>
<evidence type="ECO:0000313" key="4">
    <source>
        <dbReference type="EMBL" id="SEF84526.1"/>
    </source>
</evidence>
<evidence type="ECO:0000313" key="5">
    <source>
        <dbReference type="Proteomes" id="UP000236740"/>
    </source>
</evidence>
<feature type="domain" description="VOC" evidence="2">
    <location>
        <begin position="153"/>
        <end position="275"/>
    </location>
</feature>
<dbReference type="Pfam" id="PF00903">
    <property type="entry name" value="Glyoxalase"/>
    <property type="match status" value="2"/>
</dbReference>
<sequence length="343" mass="37040">MQTDGIHHVSAVAGDPRENLRFYTEVLGLRFVKRTVNFDDTTTYHLYYGDETGSPGTALTFFPFEGTRRGRPGRGQAVATAFAVPEGSLDYWAERLRESNATVGERRSRFGAAVLPFEDPDGQPLELVETDPAGSPIEPWSGGPVPEEHAIRGFFGVTLHSAEPDATANVLDVLGFDRVGSEADADDGADRVRYAAAGDHATVVDVLHRGPPRGRPGVGTVHHVAFRAADEDEQLAWRERLSDAGQFVTPQKDRQYFRSIYFREPGGILFEIATDGPGFTVDESVEGLGSELRLPSWLEDDRERIESALPTLDAPGDGSPSGETTATAPAESEKAPADGGSSE</sequence>
<feature type="region of interest" description="Disordered" evidence="1">
    <location>
        <begin position="303"/>
        <end position="343"/>
    </location>
</feature>
<reference evidence="4 5" key="1">
    <citation type="submission" date="2016-10" db="EMBL/GenBank/DDBJ databases">
        <authorList>
            <person name="de Groot N.N."/>
        </authorList>
    </citation>
    <scope>NUCLEOTIDE SEQUENCE [LARGE SCALE GENOMIC DNA]</scope>
    <source>
        <strain evidence="4 5">CGMCC 1.10331</strain>
    </source>
</reference>
<evidence type="ECO:0000256" key="1">
    <source>
        <dbReference type="SAM" id="MobiDB-lite"/>
    </source>
</evidence>
<dbReference type="CDD" id="cd08347">
    <property type="entry name" value="PcpA_C_like"/>
    <property type="match status" value="1"/>
</dbReference>
<reference evidence="3 6" key="2">
    <citation type="journal article" date="2019" name="Nat. Commun.">
        <title>A new type of DNA phosphorothioation-based antiviral system in archaea.</title>
        <authorList>
            <person name="Xiong L."/>
            <person name="Liu S."/>
            <person name="Chen S."/>
            <person name="Xiao Y."/>
            <person name="Zhu B."/>
            <person name="Gao Y."/>
            <person name="Zhang Y."/>
            <person name="Chen B."/>
            <person name="Luo J."/>
            <person name="Deng Z."/>
            <person name="Chen X."/>
            <person name="Wang L."/>
            <person name="Chen S."/>
        </authorList>
    </citation>
    <scope>NUCLEOTIDE SEQUENCE [LARGE SCALE GENOMIC DNA]</scope>
    <source>
        <strain evidence="3 6">CGMCC 1.10331</strain>
    </source>
</reference>
<keyword evidence="5" id="KW-1185">Reference proteome</keyword>
<dbReference type="InterPro" id="IPR052537">
    <property type="entry name" value="Extradiol_RC_dioxygenase"/>
</dbReference>
<dbReference type="RefSeq" id="WP_103990637.1">
    <property type="nucleotide sequence ID" value="NZ_CP031311.1"/>
</dbReference>
<dbReference type="GeneID" id="39857073"/>
<evidence type="ECO:0000259" key="2">
    <source>
        <dbReference type="PROSITE" id="PS51819"/>
    </source>
</evidence>
<evidence type="ECO:0000313" key="3">
    <source>
        <dbReference type="EMBL" id="QCC46764.1"/>
    </source>
</evidence>
<dbReference type="OrthoDB" id="9710at2157"/>
<dbReference type="SUPFAM" id="SSF54593">
    <property type="entry name" value="Glyoxalase/Bleomycin resistance protein/Dihydroxybiphenyl dioxygenase"/>
    <property type="match status" value="1"/>
</dbReference>